<accession>A0A2T1GAB2</accession>
<dbReference type="InterPro" id="IPR014710">
    <property type="entry name" value="RmlC-like_jellyroll"/>
</dbReference>
<dbReference type="Proteomes" id="UP000238937">
    <property type="component" value="Unassembled WGS sequence"/>
</dbReference>
<evidence type="ECO:0000313" key="1">
    <source>
        <dbReference type="EMBL" id="PSB54086.1"/>
    </source>
</evidence>
<dbReference type="SUPFAM" id="SSF51182">
    <property type="entry name" value="RmlC-like cupins"/>
    <property type="match status" value="1"/>
</dbReference>
<sequence>MVVDEFTNDRSLTRSPSMQHMPKSHIVYWNPLSPDNAEKWTPIPGFEGAIEELTLSLDPESGEYTRLTRFHPGADTTSLGSKSHNYPEEVLIIGGRLYD</sequence>
<dbReference type="AlphaFoldDB" id="A0A2T1GAB2"/>
<dbReference type="InterPro" id="IPR011051">
    <property type="entry name" value="RmlC_Cupin_sf"/>
</dbReference>
<comment type="caution">
    <text evidence="1">The sequence shown here is derived from an EMBL/GenBank/DDBJ whole genome shotgun (WGS) entry which is preliminary data.</text>
</comment>
<name>A0A2T1GAB2_9CYAN</name>
<proteinExistence type="predicted"/>
<evidence type="ECO:0000313" key="2">
    <source>
        <dbReference type="Proteomes" id="UP000238937"/>
    </source>
</evidence>
<protein>
    <submittedName>
        <fullName evidence="1">Uncharacterized protein</fullName>
    </submittedName>
</protein>
<keyword evidence="2" id="KW-1185">Reference proteome</keyword>
<reference evidence="1 2" key="1">
    <citation type="submission" date="2018-03" db="EMBL/GenBank/DDBJ databases">
        <title>The ancient ancestry and fast evolution of plastids.</title>
        <authorList>
            <person name="Moore K.R."/>
            <person name="Magnabosco C."/>
            <person name="Momper L."/>
            <person name="Gold D.A."/>
            <person name="Bosak T."/>
            <person name="Fournier G.P."/>
        </authorList>
    </citation>
    <scope>NUCLEOTIDE SEQUENCE [LARGE SCALE GENOMIC DNA]</scope>
    <source>
        <strain evidence="1 2">CCALA 037</strain>
    </source>
</reference>
<feature type="non-terminal residue" evidence="1">
    <location>
        <position position="99"/>
    </location>
</feature>
<dbReference type="EMBL" id="PVWO01000284">
    <property type="protein sequence ID" value="PSB54086.1"/>
    <property type="molecule type" value="Genomic_DNA"/>
</dbReference>
<dbReference type="Gene3D" id="2.60.120.10">
    <property type="entry name" value="Jelly Rolls"/>
    <property type="match status" value="1"/>
</dbReference>
<organism evidence="1 2">
    <name type="scientific">Chamaesiphon polymorphus CCALA 037</name>
    <dbReference type="NCBI Taxonomy" id="2107692"/>
    <lineage>
        <taxon>Bacteria</taxon>
        <taxon>Bacillati</taxon>
        <taxon>Cyanobacteriota</taxon>
        <taxon>Cyanophyceae</taxon>
        <taxon>Gomontiellales</taxon>
        <taxon>Chamaesiphonaceae</taxon>
        <taxon>Chamaesiphon</taxon>
    </lineage>
</organism>
<gene>
    <name evidence="1" type="ORF">C7B77_19080</name>
</gene>